<dbReference type="InterPro" id="IPR051200">
    <property type="entry name" value="Host-pathogen_enzymatic-act"/>
</dbReference>
<sequence length="416" mass="45318">MPAIRPRHLCSVAAALVLTVAAPTTAATAARDSAALREVMFIGNNWDGTADVIKSTGDLAKVGRIDVIPDKDERMAEINLHPIKWIYFMAIRNSVGEGHDQFVDDMYSTPDGRSVVVSRPSFADVVSIDLATGNINWRFPVSGYRADHMAVSPDGKRVAVSASTATTVHVLDIATGKQLGSFATGDKPHENIFTKDGRYIWNMSIGDVNTALDDPFWDWTKGNRRITVVDATTYQQVKVIDMRERLDAIGLKDFSDAVRPAVFSPDESTLYFQVSFFNGLLEYDVASDKITRVRTLPKNPATSSDRTTWVNDSRHHGISMSPDGSKLCVAGTMDDYATVVDRTTLQEGPLNTTSKPYWATVSGDGRACVVSESGADQVTAIDFATGRKTVSVPVGDHPQRVRLGHVPTNWTGPLPS</sequence>
<proteinExistence type="predicted"/>
<organism evidence="3 4">
    <name type="scientific">Streptomyces luteolifulvus</name>
    <dbReference type="NCBI Taxonomy" id="2615112"/>
    <lineage>
        <taxon>Bacteria</taxon>
        <taxon>Bacillati</taxon>
        <taxon>Actinomycetota</taxon>
        <taxon>Actinomycetes</taxon>
        <taxon>Kitasatosporales</taxon>
        <taxon>Streptomycetaceae</taxon>
        <taxon>Streptomyces</taxon>
    </lineage>
</organism>
<evidence type="ECO:0000313" key="3">
    <source>
        <dbReference type="EMBL" id="KAB1140397.1"/>
    </source>
</evidence>
<dbReference type="RefSeq" id="WP_150957254.1">
    <property type="nucleotide sequence ID" value="NZ_VZRB01000042.1"/>
</dbReference>
<gene>
    <name evidence="3" type="ORF">F7R91_36375</name>
</gene>
<dbReference type="PANTHER" id="PTHR47197">
    <property type="entry name" value="PROTEIN NIRF"/>
    <property type="match status" value="1"/>
</dbReference>
<reference evidence="3 4" key="1">
    <citation type="submission" date="2019-09" db="EMBL/GenBank/DDBJ databases">
        <title>Screening of Novel Bioactive Compounds from Soil-Associated.</title>
        <authorList>
            <person name="Zhao S."/>
        </authorList>
    </citation>
    <scope>NUCLEOTIDE SEQUENCE [LARGE SCALE GENOMIC DNA]</scope>
    <source>
        <strain evidence="3 4">HIT-DPA4</strain>
    </source>
</reference>
<evidence type="ECO:0000256" key="2">
    <source>
        <dbReference type="SAM" id="SignalP"/>
    </source>
</evidence>
<name>A0A6H9UPN7_9ACTN</name>
<feature type="compositionally biased region" description="Polar residues" evidence="1">
    <location>
        <begin position="300"/>
        <end position="311"/>
    </location>
</feature>
<dbReference type="InterPro" id="IPR011045">
    <property type="entry name" value="N2O_reductase_N"/>
</dbReference>
<feature type="region of interest" description="Disordered" evidence="1">
    <location>
        <begin position="297"/>
        <end position="316"/>
    </location>
</feature>
<accession>A0A6H9UPN7</accession>
<dbReference type="Gene3D" id="2.130.10.10">
    <property type="entry name" value="YVTN repeat-like/Quinoprotein amine dehydrogenase"/>
    <property type="match status" value="2"/>
</dbReference>
<dbReference type="PANTHER" id="PTHR47197:SF3">
    <property type="entry name" value="DIHYDRO-HEME D1 DEHYDROGENASE"/>
    <property type="match status" value="1"/>
</dbReference>
<keyword evidence="4" id="KW-1185">Reference proteome</keyword>
<protein>
    <submittedName>
        <fullName evidence="3">YncE family protein</fullName>
    </submittedName>
</protein>
<dbReference type="AlphaFoldDB" id="A0A6H9UPN7"/>
<keyword evidence="2" id="KW-0732">Signal</keyword>
<dbReference type="Proteomes" id="UP000442707">
    <property type="component" value="Unassembled WGS sequence"/>
</dbReference>
<dbReference type="EMBL" id="VZRB01000042">
    <property type="protein sequence ID" value="KAB1140397.1"/>
    <property type="molecule type" value="Genomic_DNA"/>
</dbReference>
<evidence type="ECO:0000256" key="1">
    <source>
        <dbReference type="SAM" id="MobiDB-lite"/>
    </source>
</evidence>
<comment type="caution">
    <text evidence="3">The sequence shown here is derived from an EMBL/GenBank/DDBJ whole genome shotgun (WGS) entry which is preliminary data.</text>
</comment>
<dbReference type="SUPFAM" id="SSF50974">
    <property type="entry name" value="Nitrous oxide reductase, N-terminal domain"/>
    <property type="match status" value="1"/>
</dbReference>
<evidence type="ECO:0000313" key="4">
    <source>
        <dbReference type="Proteomes" id="UP000442707"/>
    </source>
</evidence>
<feature type="signal peptide" evidence="2">
    <location>
        <begin position="1"/>
        <end position="26"/>
    </location>
</feature>
<dbReference type="InterPro" id="IPR015943">
    <property type="entry name" value="WD40/YVTN_repeat-like_dom_sf"/>
</dbReference>
<feature type="chain" id="PRO_5038752509" evidence="2">
    <location>
        <begin position="27"/>
        <end position="416"/>
    </location>
</feature>